<dbReference type="GO" id="GO:0051082">
    <property type="term" value="F:unfolded protein binding"/>
    <property type="evidence" value="ECO:0007669"/>
    <property type="project" value="InterPro"/>
</dbReference>
<dbReference type="SMART" id="SM00935">
    <property type="entry name" value="OmpH"/>
    <property type="match status" value="1"/>
</dbReference>
<dbReference type="Gene3D" id="3.30.910.20">
    <property type="entry name" value="Skp domain"/>
    <property type="match status" value="1"/>
</dbReference>
<dbReference type="InterPro" id="IPR024930">
    <property type="entry name" value="Skp_dom_sf"/>
</dbReference>
<evidence type="ECO:0000256" key="1">
    <source>
        <dbReference type="SAM" id="Coils"/>
    </source>
</evidence>
<dbReference type="EMBL" id="QKZQ01000001">
    <property type="protein sequence ID" value="PZX48225.1"/>
    <property type="molecule type" value="Genomic_DNA"/>
</dbReference>
<name>A0A2W7RBZ2_9RHOB</name>
<dbReference type="RefSeq" id="WP_071469091.1">
    <property type="nucleotide sequence ID" value="NZ_MEHT01000009.1"/>
</dbReference>
<dbReference type="AlphaFoldDB" id="A0A2W7RBZ2"/>
<organism evidence="3 4">
    <name type="scientific">Roseinatronobacter thiooxidans</name>
    <dbReference type="NCBI Taxonomy" id="121821"/>
    <lineage>
        <taxon>Bacteria</taxon>
        <taxon>Pseudomonadati</taxon>
        <taxon>Pseudomonadota</taxon>
        <taxon>Alphaproteobacteria</taxon>
        <taxon>Rhodobacterales</taxon>
        <taxon>Paracoccaceae</taxon>
        <taxon>Roseinatronobacter</taxon>
    </lineage>
</organism>
<keyword evidence="4" id="KW-1185">Reference proteome</keyword>
<dbReference type="Proteomes" id="UP000249364">
    <property type="component" value="Unassembled WGS sequence"/>
</dbReference>
<accession>A0A2W7RBZ2</accession>
<dbReference type="OrthoDB" id="7868372at2"/>
<keyword evidence="1" id="KW-0175">Coiled coil</keyword>
<dbReference type="Pfam" id="PF03938">
    <property type="entry name" value="OmpH"/>
    <property type="match status" value="1"/>
</dbReference>
<reference evidence="3 4" key="1">
    <citation type="submission" date="2018-06" db="EMBL/GenBank/DDBJ databases">
        <title>Genomic Encyclopedia of Archaeal and Bacterial Type Strains, Phase II (KMG-II): from individual species to whole genera.</title>
        <authorList>
            <person name="Goeker M."/>
        </authorList>
    </citation>
    <scope>NUCLEOTIDE SEQUENCE [LARGE SCALE GENOMIC DNA]</scope>
    <source>
        <strain evidence="3 4">DSM 13087</strain>
    </source>
</reference>
<sequence length="202" mass="21870">MFRAAVFAVCILAVGALVCPPAQAQQPLGFSLGQAVTGARQGADLALRTIDDERLFRESLFGQRVAQEIEAASRALEAENDQLLEELTTRENELTELRADMTVEAFRAAANAFDMQAETVRRTQAEKRQRLVQFEESERRRFFGGTADVLQEVLDSVGGQVLIDARAVIIGVPGMDITEAAIAALDESIGDGGPPPFPINLP</sequence>
<proteinExistence type="predicted"/>
<evidence type="ECO:0000313" key="4">
    <source>
        <dbReference type="Proteomes" id="UP000249364"/>
    </source>
</evidence>
<feature type="chain" id="PRO_5015899429" evidence="2">
    <location>
        <begin position="25"/>
        <end position="202"/>
    </location>
</feature>
<dbReference type="STRING" id="121821.GCA_001870675_02448"/>
<feature type="coiled-coil region" evidence="1">
    <location>
        <begin position="66"/>
        <end position="104"/>
    </location>
</feature>
<evidence type="ECO:0000313" key="3">
    <source>
        <dbReference type="EMBL" id="PZX48225.1"/>
    </source>
</evidence>
<comment type="caution">
    <text evidence="3">The sequence shown here is derived from an EMBL/GenBank/DDBJ whole genome shotgun (WGS) entry which is preliminary data.</text>
</comment>
<protein>
    <submittedName>
        <fullName evidence="3">Periplasmic chaperone for outer membrane proteins Skp</fullName>
    </submittedName>
</protein>
<dbReference type="SUPFAM" id="SSF111384">
    <property type="entry name" value="OmpH-like"/>
    <property type="match status" value="1"/>
</dbReference>
<gene>
    <name evidence="3" type="ORF">LY56_00376</name>
</gene>
<keyword evidence="2" id="KW-0732">Signal</keyword>
<evidence type="ECO:0000256" key="2">
    <source>
        <dbReference type="SAM" id="SignalP"/>
    </source>
</evidence>
<dbReference type="InterPro" id="IPR005632">
    <property type="entry name" value="Chaperone_Skp"/>
</dbReference>
<feature type="signal peptide" evidence="2">
    <location>
        <begin position="1"/>
        <end position="24"/>
    </location>
</feature>